<keyword evidence="1" id="KW-0813">Transport</keyword>
<dbReference type="AlphaFoldDB" id="A0AAW0ASX0"/>
<keyword evidence="4" id="KW-1185">Reference proteome</keyword>
<proteinExistence type="predicted"/>
<dbReference type="GO" id="GO:0015369">
    <property type="term" value="F:calcium:proton antiporter activity"/>
    <property type="evidence" value="ECO:0007669"/>
    <property type="project" value="TreeGrafter"/>
</dbReference>
<comment type="caution">
    <text evidence="3">The sequence shown here is derived from an EMBL/GenBank/DDBJ whole genome shotgun (WGS) entry which is preliminary data.</text>
</comment>
<feature type="transmembrane region" description="Helical" evidence="2">
    <location>
        <begin position="50"/>
        <end position="67"/>
    </location>
</feature>
<name>A0AAW0ASX0_9AGAR</name>
<reference evidence="3 4" key="1">
    <citation type="submission" date="2024-01" db="EMBL/GenBank/DDBJ databases">
        <title>A draft genome for a cacao thread blight-causing isolate of Paramarasmius palmivorus.</title>
        <authorList>
            <person name="Baruah I.K."/>
            <person name="Bukari Y."/>
            <person name="Amoako-Attah I."/>
            <person name="Meinhardt L.W."/>
            <person name="Bailey B.A."/>
            <person name="Cohen S.P."/>
        </authorList>
    </citation>
    <scope>NUCLEOTIDE SEQUENCE [LARGE SCALE GENOMIC DNA]</scope>
    <source>
        <strain evidence="3 4">GH-12</strain>
    </source>
</reference>
<keyword evidence="2" id="KW-1133">Transmembrane helix</keyword>
<sequence>MLALATEDVSIRVGPTLASLINITTANAVKLIVAVIALIQCRLNIVQSSLIGSILNNLLFVLGLYLFRFGFDYTGTAFGPLAMQSNTTLLIVGAIATLLPASFHYSLLESTPEENHNMLSMSHGVGGLIQIIKLDLTPFAFL</sequence>
<feature type="transmembrane region" description="Helical" evidence="2">
    <location>
        <begin position="87"/>
        <end position="108"/>
    </location>
</feature>
<dbReference type="GO" id="GO:0000329">
    <property type="term" value="C:fungal-type vacuole membrane"/>
    <property type="evidence" value="ECO:0007669"/>
    <property type="project" value="TreeGrafter"/>
</dbReference>
<keyword evidence="2" id="KW-0812">Transmembrane</keyword>
<dbReference type="GO" id="GO:0006874">
    <property type="term" value="P:intracellular calcium ion homeostasis"/>
    <property type="evidence" value="ECO:0007669"/>
    <property type="project" value="TreeGrafter"/>
</dbReference>
<evidence type="ECO:0000256" key="2">
    <source>
        <dbReference type="SAM" id="Phobius"/>
    </source>
</evidence>
<feature type="transmembrane region" description="Helical" evidence="2">
    <location>
        <begin position="20"/>
        <end position="38"/>
    </location>
</feature>
<accession>A0AAW0ASX0</accession>
<evidence type="ECO:0000256" key="1">
    <source>
        <dbReference type="ARBA" id="ARBA00023065"/>
    </source>
</evidence>
<dbReference type="Proteomes" id="UP001383192">
    <property type="component" value="Unassembled WGS sequence"/>
</dbReference>
<evidence type="ECO:0008006" key="5">
    <source>
        <dbReference type="Google" id="ProtNLM"/>
    </source>
</evidence>
<dbReference type="PANTHER" id="PTHR31503:SF20">
    <property type="entry name" value="CA(2+)_H(+) EXCHANGER, PUTATIVE (EUROFUNG)-RELATED"/>
    <property type="match status" value="1"/>
</dbReference>
<keyword evidence="2" id="KW-0472">Membrane</keyword>
<dbReference type="PANTHER" id="PTHR31503">
    <property type="entry name" value="VACUOLAR CALCIUM ION TRANSPORTER"/>
    <property type="match status" value="1"/>
</dbReference>
<evidence type="ECO:0000313" key="4">
    <source>
        <dbReference type="Proteomes" id="UP001383192"/>
    </source>
</evidence>
<evidence type="ECO:0000313" key="3">
    <source>
        <dbReference type="EMBL" id="KAK7016454.1"/>
    </source>
</evidence>
<gene>
    <name evidence="3" type="ORF">VNI00_018877</name>
</gene>
<protein>
    <recommendedName>
        <fullName evidence="5">Sodium/calcium exchanger membrane region domain-containing protein</fullName>
    </recommendedName>
</protein>
<dbReference type="InterPro" id="IPR004713">
    <property type="entry name" value="CaH_exchang"/>
</dbReference>
<organism evidence="3 4">
    <name type="scientific">Paramarasmius palmivorus</name>
    <dbReference type="NCBI Taxonomy" id="297713"/>
    <lineage>
        <taxon>Eukaryota</taxon>
        <taxon>Fungi</taxon>
        <taxon>Dikarya</taxon>
        <taxon>Basidiomycota</taxon>
        <taxon>Agaricomycotina</taxon>
        <taxon>Agaricomycetes</taxon>
        <taxon>Agaricomycetidae</taxon>
        <taxon>Agaricales</taxon>
        <taxon>Marasmiineae</taxon>
        <taxon>Marasmiaceae</taxon>
        <taxon>Paramarasmius</taxon>
    </lineage>
</organism>
<keyword evidence="1" id="KW-0406">Ion transport</keyword>
<dbReference type="EMBL" id="JAYKXP010000281">
    <property type="protein sequence ID" value="KAK7016454.1"/>
    <property type="molecule type" value="Genomic_DNA"/>
</dbReference>